<sequence length="300" mass="33522">MVIGTVAIDSIETPYGKQGEVFGGSASYFSYAASFFSPVELVAVVGKDFPEDYRNILSERPIGLGHLSVHPKGETFRWQGQYKSDLNVAHTIDTKLNVLLDFKPKINPDVKPEILFLANIDPALQTEVLNQVHRSHCELVACDTMNFWITNKKKELIDVLKRVDLLVINDGEARELTGEYNLIKAARAIQANGPNAVVIKKGEHGVLLFFENQMFVLPAYPLEEVFDPTGAGDSFAGGMMGYLAHIKQFNFDVLRRAVAYGTIVASFTVERFGLDRLREISKEDIEERLKIFKSLTHVDA</sequence>
<dbReference type="InterPro" id="IPR011611">
    <property type="entry name" value="PfkB_dom"/>
</dbReference>
<evidence type="ECO:0000259" key="3">
    <source>
        <dbReference type="Pfam" id="PF00294"/>
    </source>
</evidence>
<dbReference type="Gene3D" id="3.40.1190.20">
    <property type="match status" value="1"/>
</dbReference>
<dbReference type="GO" id="GO:0016301">
    <property type="term" value="F:kinase activity"/>
    <property type="evidence" value="ECO:0007669"/>
    <property type="project" value="UniProtKB-KW"/>
</dbReference>
<feature type="domain" description="Carbohydrate kinase PfkB" evidence="3">
    <location>
        <begin position="3"/>
        <end position="274"/>
    </location>
</feature>
<keyword evidence="2 4" id="KW-0418">Kinase</keyword>
<protein>
    <submittedName>
        <fullName evidence="4">Sugar kinase</fullName>
    </submittedName>
</protein>
<name>A0A2H0LS25_9BACT</name>
<dbReference type="EMBL" id="PCVY01000016">
    <property type="protein sequence ID" value="PIQ87230.1"/>
    <property type="molecule type" value="Genomic_DNA"/>
</dbReference>
<evidence type="ECO:0000313" key="5">
    <source>
        <dbReference type="Proteomes" id="UP000230859"/>
    </source>
</evidence>
<organism evidence="4 5">
    <name type="scientific">Candidatus Abzuiibacterium crystallinum</name>
    <dbReference type="NCBI Taxonomy" id="1974748"/>
    <lineage>
        <taxon>Bacteria</taxon>
        <taxon>Pseudomonadati</taxon>
        <taxon>Candidatus Omnitrophota</taxon>
        <taxon>Candidatus Abzuiibacterium</taxon>
    </lineage>
</organism>
<dbReference type="AlphaFoldDB" id="A0A2H0LS25"/>
<dbReference type="SUPFAM" id="SSF53613">
    <property type="entry name" value="Ribokinase-like"/>
    <property type="match status" value="1"/>
</dbReference>
<reference evidence="4 5" key="1">
    <citation type="submission" date="2017-09" db="EMBL/GenBank/DDBJ databases">
        <title>Depth-based differentiation of microbial function through sediment-hosted aquifers and enrichment of novel symbionts in the deep terrestrial subsurface.</title>
        <authorList>
            <person name="Probst A.J."/>
            <person name="Ladd B."/>
            <person name="Jarett J.K."/>
            <person name="Geller-Mcgrath D.E."/>
            <person name="Sieber C.M."/>
            <person name="Emerson J.B."/>
            <person name="Anantharaman K."/>
            <person name="Thomas B.C."/>
            <person name="Malmstrom R."/>
            <person name="Stieglmeier M."/>
            <person name="Klingl A."/>
            <person name="Woyke T."/>
            <person name="Ryan C.M."/>
            <person name="Banfield J.F."/>
        </authorList>
    </citation>
    <scope>NUCLEOTIDE SEQUENCE [LARGE SCALE GENOMIC DNA]</scope>
    <source>
        <strain evidence="4">CG11_big_fil_rev_8_21_14_0_20_45_26</strain>
    </source>
</reference>
<dbReference type="GO" id="GO:0005829">
    <property type="term" value="C:cytosol"/>
    <property type="evidence" value="ECO:0007669"/>
    <property type="project" value="TreeGrafter"/>
</dbReference>
<dbReference type="Proteomes" id="UP000230859">
    <property type="component" value="Unassembled WGS sequence"/>
</dbReference>
<dbReference type="InterPro" id="IPR029056">
    <property type="entry name" value="Ribokinase-like"/>
</dbReference>
<gene>
    <name evidence="4" type="ORF">COV74_01530</name>
</gene>
<evidence type="ECO:0000256" key="2">
    <source>
        <dbReference type="ARBA" id="ARBA00022777"/>
    </source>
</evidence>
<dbReference type="PANTHER" id="PTHR10584:SF166">
    <property type="entry name" value="RIBOKINASE"/>
    <property type="match status" value="1"/>
</dbReference>
<evidence type="ECO:0000256" key="1">
    <source>
        <dbReference type="ARBA" id="ARBA00022679"/>
    </source>
</evidence>
<proteinExistence type="predicted"/>
<dbReference type="PANTHER" id="PTHR10584">
    <property type="entry name" value="SUGAR KINASE"/>
    <property type="match status" value="1"/>
</dbReference>
<keyword evidence="1" id="KW-0808">Transferase</keyword>
<dbReference type="InterPro" id="IPR002173">
    <property type="entry name" value="Carboh/pur_kinase_PfkB_CS"/>
</dbReference>
<evidence type="ECO:0000313" key="4">
    <source>
        <dbReference type="EMBL" id="PIQ87230.1"/>
    </source>
</evidence>
<accession>A0A2H0LS25</accession>
<dbReference type="PROSITE" id="PS00584">
    <property type="entry name" value="PFKB_KINASES_2"/>
    <property type="match status" value="1"/>
</dbReference>
<comment type="caution">
    <text evidence="4">The sequence shown here is derived from an EMBL/GenBank/DDBJ whole genome shotgun (WGS) entry which is preliminary data.</text>
</comment>
<dbReference type="Pfam" id="PF00294">
    <property type="entry name" value="PfkB"/>
    <property type="match status" value="1"/>
</dbReference>